<sequence length="243" mass="25823">MSEGPLGTAKQTRMSAVQAAITNTKMAGAKLWNAWPQLIETGVKQAERSAPAGGGNVPEIIPDGRSFDQIKKVHLRTLGDAAGLGGPVTAGNLAEARRRLRDQYVAAGRANYKGLLGGNCTLFACCVIGMLADQPDLLGKGVKVEVLNLLDTTGGSGHAYVVVGRADGDVKDIKTYGPDCFFVDQWYARHRGTEPGVLAVKDATPGEKGNRFWDFDFYAFIDDATIPALRLAFTSDELPGLGV</sequence>
<organism evidence="1 2">
    <name type="scientific">Sphaerisporangium rufum</name>
    <dbReference type="NCBI Taxonomy" id="1381558"/>
    <lineage>
        <taxon>Bacteria</taxon>
        <taxon>Bacillati</taxon>
        <taxon>Actinomycetota</taxon>
        <taxon>Actinomycetes</taxon>
        <taxon>Streptosporangiales</taxon>
        <taxon>Streptosporangiaceae</taxon>
        <taxon>Sphaerisporangium</taxon>
    </lineage>
</organism>
<comment type="caution">
    <text evidence="1">The sequence shown here is derived from an EMBL/GenBank/DDBJ whole genome shotgun (WGS) entry which is preliminary data.</text>
</comment>
<proteinExistence type="predicted"/>
<evidence type="ECO:0000313" key="1">
    <source>
        <dbReference type="EMBL" id="GII78070.1"/>
    </source>
</evidence>
<dbReference type="EMBL" id="BOOU01000044">
    <property type="protein sequence ID" value="GII78070.1"/>
    <property type="molecule type" value="Genomic_DNA"/>
</dbReference>
<name>A0A919R4A1_9ACTN</name>
<reference evidence="1" key="1">
    <citation type="submission" date="2021-01" db="EMBL/GenBank/DDBJ databases">
        <title>Whole genome shotgun sequence of Sphaerisporangium rufum NBRC 109079.</title>
        <authorList>
            <person name="Komaki H."/>
            <person name="Tamura T."/>
        </authorList>
    </citation>
    <scope>NUCLEOTIDE SEQUENCE</scope>
    <source>
        <strain evidence="1">NBRC 109079</strain>
    </source>
</reference>
<evidence type="ECO:0000313" key="2">
    <source>
        <dbReference type="Proteomes" id="UP000655287"/>
    </source>
</evidence>
<dbReference type="Proteomes" id="UP000655287">
    <property type="component" value="Unassembled WGS sequence"/>
</dbReference>
<accession>A0A919R4A1</accession>
<gene>
    <name evidence="1" type="ORF">Sru01_30520</name>
</gene>
<dbReference type="RefSeq" id="WP_203985168.1">
    <property type="nucleotide sequence ID" value="NZ_BOOU01000044.1"/>
</dbReference>
<protein>
    <submittedName>
        <fullName evidence="1">Uncharacterized protein</fullName>
    </submittedName>
</protein>
<dbReference type="AlphaFoldDB" id="A0A919R4A1"/>
<keyword evidence="2" id="KW-1185">Reference proteome</keyword>